<dbReference type="EMBL" id="UOFK01000289">
    <property type="protein sequence ID" value="VAW81975.1"/>
    <property type="molecule type" value="Genomic_DNA"/>
</dbReference>
<dbReference type="AlphaFoldDB" id="A0A3B0YM29"/>
<reference evidence="1" key="1">
    <citation type="submission" date="2018-06" db="EMBL/GenBank/DDBJ databases">
        <authorList>
            <person name="Zhirakovskaya E."/>
        </authorList>
    </citation>
    <scope>NUCLEOTIDE SEQUENCE</scope>
</reference>
<protein>
    <submittedName>
        <fullName evidence="1">Uncharacterized protein</fullName>
    </submittedName>
</protein>
<evidence type="ECO:0000313" key="1">
    <source>
        <dbReference type="EMBL" id="VAW81975.1"/>
    </source>
</evidence>
<proteinExistence type="predicted"/>
<accession>A0A3B0YM29</accession>
<name>A0A3B0YM29_9ZZZZ</name>
<gene>
    <name evidence="1" type="ORF">MNBD_GAMMA13-2160</name>
</gene>
<sequence>MRQWSTLAAPVFLGAFVQGNDFRLLFVRVIGTLLHHLSTFGEKVATSVGGFYILFGASVAAGPCSTGGARGGSYKSTNILHDKDKKYVC</sequence>
<organism evidence="1">
    <name type="scientific">hydrothermal vent metagenome</name>
    <dbReference type="NCBI Taxonomy" id="652676"/>
    <lineage>
        <taxon>unclassified sequences</taxon>
        <taxon>metagenomes</taxon>
        <taxon>ecological metagenomes</taxon>
    </lineage>
</organism>